<dbReference type="RefSeq" id="WP_190615909.1">
    <property type="nucleotide sequence ID" value="NZ_AP018712.1"/>
</dbReference>
<evidence type="ECO:0000313" key="1">
    <source>
        <dbReference type="EMBL" id="BBE30842.1"/>
    </source>
</evidence>
<dbReference type="EMBL" id="AP018712">
    <property type="protein sequence ID" value="BBE30842.1"/>
    <property type="molecule type" value="Genomic_DNA"/>
</dbReference>
<organism evidence="1 2">
    <name type="scientific">Tepiditoga spiralis</name>
    <dbReference type="NCBI Taxonomy" id="2108365"/>
    <lineage>
        <taxon>Bacteria</taxon>
        <taxon>Thermotogati</taxon>
        <taxon>Thermotogota</taxon>
        <taxon>Thermotogae</taxon>
        <taxon>Petrotogales</taxon>
        <taxon>Petrotogaceae</taxon>
        <taxon>Tepiditoga</taxon>
    </lineage>
</organism>
<evidence type="ECO:0000313" key="2">
    <source>
        <dbReference type="Proteomes" id="UP000516361"/>
    </source>
</evidence>
<proteinExistence type="predicted"/>
<reference evidence="1 2" key="1">
    <citation type="submission" date="2018-06" db="EMBL/GenBank/DDBJ databases">
        <title>Genome sequencing of Oceanotoga sp. sy52.</title>
        <authorList>
            <person name="Mori K."/>
        </authorList>
    </citation>
    <scope>NUCLEOTIDE SEQUENCE [LARGE SCALE GENOMIC DNA]</scope>
    <source>
        <strain evidence="2">sy52</strain>
    </source>
</reference>
<accession>A0A7G1G9S6</accession>
<keyword evidence="2" id="KW-1185">Reference proteome</keyword>
<dbReference type="AlphaFoldDB" id="A0A7G1G9S6"/>
<gene>
    <name evidence="1" type="ORF">OSSY52_09830</name>
</gene>
<name>A0A7G1G9S6_9BACT</name>
<protein>
    <submittedName>
        <fullName evidence="1">Uncharacterized protein</fullName>
    </submittedName>
</protein>
<dbReference type="KEGG" id="ocy:OSSY52_09830"/>
<dbReference type="Proteomes" id="UP000516361">
    <property type="component" value="Chromosome"/>
</dbReference>
<sequence>MYTFDDLKNKIDYIYDTFSVKAYLTEKIKKRVSYIYGKGDGFNLSPTKVYEDEKYIVFVEASEELCKTIMNEW</sequence>
<dbReference type="InParanoid" id="A0A7G1G9S6"/>